<dbReference type="RefSeq" id="WP_062680153.1">
    <property type="nucleotide sequence ID" value="NZ_BLWG01000631.1"/>
</dbReference>
<keyword evidence="1" id="KW-0067">ATP-binding</keyword>
<keyword evidence="1" id="KW-0547">Nucleotide-binding</keyword>
<sequence>MSLSLSTPCVPAPTLHFLCGKIGAGKSTLAAELASGPCTMLLSEDRWLAALYPGEILDVADYGRCAARLRNAIGEHVASLAGAGLSVVLDFPANTRRSREWLRQVAEQAGCAHRLHYLDVPDAVCKARLRARNASGTHPYTTSEAQFDAITAYFVEPGEDEGFDIVRHAPAGGERAGLL</sequence>
<organism evidence="1 2">
    <name type="scientific">Achromobacter denitrificans</name>
    <name type="common">Alcaligenes denitrificans</name>
    <dbReference type="NCBI Taxonomy" id="32002"/>
    <lineage>
        <taxon>Bacteria</taxon>
        <taxon>Pseudomonadati</taxon>
        <taxon>Pseudomonadota</taxon>
        <taxon>Betaproteobacteria</taxon>
        <taxon>Burkholderiales</taxon>
        <taxon>Alcaligenaceae</taxon>
        <taxon>Achromobacter</taxon>
    </lineage>
</organism>
<dbReference type="Proteomes" id="UP001446337">
    <property type="component" value="Chromosome"/>
</dbReference>
<dbReference type="SUPFAM" id="SSF52540">
    <property type="entry name" value="P-loop containing nucleoside triphosphate hydrolases"/>
    <property type="match status" value="1"/>
</dbReference>
<accession>A0ABZ3GBL0</accession>
<gene>
    <name evidence="1" type="ORF">AAIK43_11535</name>
</gene>
<dbReference type="GO" id="GO:0005524">
    <property type="term" value="F:ATP binding"/>
    <property type="evidence" value="ECO:0007669"/>
    <property type="project" value="UniProtKB-KW"/>
</dbReference>
<dbReference type="InterPro" id="IPR027417">
    <property type="entry name" value="P-loop_NTPase"/>
</dbReference>
<dbReference type="Gene3D" id="3.40.50.300">
    <property type="entry name" value="P-loop containing nucleotide triphosphate hydrolases"/>
    <property type="match status" value="1"/>
</dbReference>
<name>A0ABZ3GBL0_ACHDE</name>
<protein>
    <submittedName>
        <fullName evidence="1">ATP-binding protein</fullName>
    </submittedName>
</protein>
<reference evidence="1 2" key="1">
    <citation type="submission" date="2024-05" db="EMBL/GenBank/DDBJ databases">
        <title>Achromobacter denitrificans. BP1, complete genome.</title>
        <authorList>
            <person name="Zhang B."/>
        </authorList>
    </citation>
    <scope>NUCLEOTIDE SEQUENCE [LARGE SCALE GENOMIC DNA]</scope>
    <source>
        <strain evidence="1 2">BP1</strain>
    </source>
</reference>
<evidence type="ECO:0000313" key="1">
    <source>
        <dbReference type="EMBL" id="XAN18646.1"/>
    </source>
</evidence>
<dbReference type="GeneID" id="92846046"/>
<evidence type="ECO:0000313" key="2">
    <source>
        <dbReference type="Proteomes" id="UP001446337"/>
    </source>
</evidence>
<dbReference type="EMBL" id="CP154792">
    <property type="protein sequence ID" value="XAN18646.1"/>
    <property type="molecule type" value="Genomic_DNA"/>
</dbReference>
<keyword evidence="2" id="KW-1185">Reference proteome</keyword>
<proteinExistence type="predicted"/>
<dbReference type="Pfam" id="PF13671">
    <property type="entry name" value="AAA_33"/>
    <property type="match status" value="1"/>
</dbReference>